<keyword evidence="7" id="KW-0406">Ion transport</keyword>
<evidence type="ECO:0000256" key="8">
    <source>
        <dbReference type="ARBA" id="ARBA00023077"/>
    </source>
</evidence>
<dbReference type="PANTHER" id="PTHR32552:SF81">
    <property type="entry name" value="TONB-DEPENDENT OUTER MEMBRANE RECEPTOR"/>
    <property type="match status" value="1"/>
</dbReference>
<keyword evidence="2 11" id="KW-0813">Transport</keyword>
<reference evidence="17 18" key="1">
    <citation type="submission" date="2020-12" db="EMBL/GenBank/DDBJ databases">
        <title>Revised draft genomes of Rhodomicrobium vannielii ATCC 17100 and Rhodomicrobium udaipurense JA643.</title>
        <authorList>
            <person name="Conners E.M."/>
            <person name="Davenport E.J."/>
            <person name="Bose A."/>
        </authorList>
    </citation>
    <scope>NUCLEOTIDE SEQUENCE [LARGE SCALE GENOMIC DNA]</scope>
    <source>
        <strain evidence="17 18">JA643</strain>
    </source>
</reference>
<evidence type="ECO:0000256" key="4">
    <source>
        <dbReference type="ARBA" id="ARBA00022496"/>
    </source>
</evidence>
<evidence type="ECO:0000256" key="1">
    <source>
        <dbReference type="ARBA" id="ARBA00004571"/>
    </source>
</evidence>
<dbReference type="InterPro" id="IPR039426">
    <property type="entry name" value="TonB-dep_rcpt-like"/>
</dbReference>
<dbReference type="InterPro" id="IPR010916">
    <property type="entry name" value="TonB_box_CS"/>
</dbReference>
<evidence type="ECO:0000256" key="10">
    <source>
        <dbReference type="ARBA" id="ARBA00023237"/>
    </source>
</evidence>
<evidence type="ECO:0000256" key="6">
    <source>
        <dbReference type="ARBA" id="ARBA00023004"/>
    </source>
</evidence>
<evidence type="ECO:0000256" key="14">
    <source>
        <dbReference type="SAM" id="SignalP"/>
    </source>
</evidence>
<dbReference type="InterPro" id="IPR036942">
    <property type="entry name" value="Beta-barrel_TonB_sf"/>
</dbReference>
<feature type="domain" description="TonB-dependent receptor plug" evidence="16">
    <location>
        <begin position="52"/>
        <end position="166"/>
    </location>
</feature>
<dbReference type="AlphaFoldDB" id="A0A8I1GBK5"/>
<dbReference type="EMBL" id="JAEMUK010000029">
    <property type="protein sequence ID" value="MBJ7544067.1"/>
    <property type="molecule type" value="Genomic_DNA"/>
</dbReference>
<feature type="domain" description="TonB-dependent receptor-like beta-barrel" evidence="15">
    <location>
        <begin position="224"/>
        <end position="665"/>
    </location>
</feature>
<comment type="similarity">
    <text evidence="11 13">Belongs to the TonB-dependent receptor family.</text>
</comment>
<dbReference type="CDD" id="cd01347">
    <property type="entry name" value="ligand_gated_channel"/>
    <property type="match status" value="1"/>
</dbReference>
<evidence type="ECO:0000313" key="17">
    <source>
        <dbReference type="EMBL" id="MBJ7544067.1"/>
    </source>
</evidence>
<keyword evidence="3 11" id="KW-1134">Transmembrane beta strand</keyword>
<dbReference type="GO" id="GO:0006826">
    <property type="term" value="P:iron ion transport"/>
    <property type="evidence" value="ECO:0007669"/>
    <property type="project" value="UniProtKB-KW"/>
</dbReference>
<dbReference type="PANTHER" id="PTHR32552">
    <property type="entry name" value="FERRICHROME IRON RECEPTOR-RELATED"/>
    <property type="match status" value="1"/>
</dbReference>
<keyword evidence="4" id="KW-0410">Iron transport</keyword>
<proteinExistence type="inferred from homology"/>
<keyword evidence="9 11" id="KW-0472">Membrane</keyword>
<evidence type="ECO:0000313" key="18">
    <source>
        <dbReference type="Proteomes" id="UP000623250"/>
    </source>
</evidence>
<dbReference type="Gene3D" id="2.40.170.20">
    <property type="entry name" value="TonB-dependent receptor, beta-barrel domain"/>
    <property type="match status" value="1"/>
</dbReference>
<evidence type="ECO:0000256" key="12">
    <source>
        <dbReference type="PROSITE-ProRule" id="PRU10143"/>
    </source>
</evidence>
<evidence type="ECO:0000256" key="13">
    <source>
        <dbReference type="RuleBase" id="RU003357"/>
    </source>
</evidence>
<dbReference type="Pfam" id="PF07715">
    <property type="entry name" value="Plug"/>
    <property type="match status" value="1"/>
</dbReference>
<keyword evidence="8 12" id="KW-0798">TonB box</keyword>
<dbReference type="PROSITE" id="PS00430">
    <property type="entry name" value="TONB_DEPENDENT_REC_1"/>
    <property type="match status" value="1"/>
</dbReference>
<sequence length="707" mass="77213">MLWGSRAAYAAAMAFASTLGVVSASGQSAFAQEGTVALDTITVTGEKIERDIKDTASSVSVISAEDLAKKQSATSVADAIADTPNVVYTGTVGVPVIRGLNAEGPNSATSAFFAGTIPRATINLDGHYQNYWEFALGSTSIWDVQSIEVFRGPQTTSQGANAIAGAIIVNTKDPTFTPEGAYQVEAGSYGKLRTSIAASRPIIDNELAARISIDYWGRDTFIDYINGNAANFVQGDTDQRFRTFNARGKLLWTPTDIPGLTAKLTYAHTYNNRPTTESASPPYDKLESNATSGVASWEQVTDSGVLDLSYDLGTGIKLYNQTQYSESNVDRVLAVPTTGAAIIGEKNLTNETRVTWGDSTTKLSGVTGVFVSHTTSDVWLNTRGISTYDDEKLSLGVYTESTYKLTDRWSLTGGLRYQRDNVQREGVTAVGFGSHPLDFDETFQAWLPKVSLAYEIVPGMTVGAMFNKGYNPGGVNYDFYNGKYTTFDPETLNNYELFTRAQLLDNKLTLTGNLFYTDYKDAQRVQLAEGATDISDLYYVVVNADSAEAYGLEVSATYQLRDDLRIKGGAGLLQTRINKYTDANGNSVNEGNEFASAPGYTLSAGIEWEVIEKVKWSIDVRHVDGAYSTDNNSPLYEVNDYTVANSRISYEWQPEFEVYAYANNIFDEREATWRYRGRSGEIYNGTTAVVGTMLEPRMIGVGIKGKF</sequence>
<feature type="signal peptide" evidence="14">
    <location>
        <begin position="1"/>
        <end position="31"/>
    </location>
</feature>
<dbReference type="Pfam" id="PF00593">
    <property type="entry name" value="TonB_dep_Rec_b-barrel"/>
    <property type="match status" value="1"/>
</dbReference>
<dbReference type="PROSITE" id="PS52016">
    <property type="entry name" value="TONB_DEPENDENT_REC_3"/>
    <property type="match status" value="1"/>
</dbReference>
<keyword evidence="17" id="KW-0675">Receptor</keyword>
<feature type="chain" id="PRO_5034308731" evidence="14">
    <location>
        <begin position="32"/>
        <end position="707"/>
    </location>
</feature>
<keyword evidence="6" id="KW-0408">Iron</keyword>
<accession>A0A8I1GBK5</accession>
<dbReference type="GO" id="GO:0009279">
    <property type="term" value="C:cell outer membrane"/>
    <property type="evidence" value="ECO:0007669"/>
    <property type="project" value="UniProtKB-SubCell"/>
</dbReference>
<evidence type="ECO:0000259" key="15">
    <source>
        <dbReference type="Pfam" id="PF00593"/>
    </source>
</evidence>
<organism evidence="17 18">
    <name type="scientific">Rhodomicrobium udaipurense</name>
    <dbReference type="NCBI Taxonomy" id="1202716"/>
    <lineage>
        <taxon>Bacteria</taxon>
        <taxon>Pseudomonadati</taxon>
        <taxon>Pseudomonadota</taxon>
        <taxon>Alphaproteobacteria</taxon>
        <taxon>Hyphomicrobiales</taxon>
        <taxon>Hyphomicrobiaceae</taxon>
        <taxon>Rhodomicrobium</taxon>
    </lineage>
</organism>
<dbReference type="InterPro" id="IPR012910">
    <property type="entry name" value="Plug_dom"/>
</dbReference>
<dbReference type="InterPro" id="IPR000531">
    <property type="entry name" value="Beta-barrel_TonB"/>
</dbReference>
<evidence type="ECO:0000256" key="5">
    <source>
        <dbReference type="ARBA" id="ARBA00022692"/>
    </source>
</evidence>
<comment type="caution">
    <text evidence="17">The sequence shown here is derived from an EMBL/GenBank/DDBJ whole genome shotgun (WGS) entry which is preliminary data.</text>
</comment>
<evidence type="ECO:0000256" key="7">
    <source>
        <dbReference type="ARBA" id="ARBA00023065"/>
    </source>
</evidence>
<dbReference type="SUPFAM" id="SSF56935">
    <property type="entry name" value="Porins"/>
    <property type="match status" value="1"/>
</dbReference>
<gene>
    <name evidence="17" type="ORF">JDN41_10935</name>
</gene>
<keyword evidence="10 11" id="KW-0998">Cell outer membrane</keyword>
<feature type="short sequence motif" description="TonB box" evidence="12">
    <location>
        <begin position="40"/>
        <end position="46"/>
    </location>
</feature>
<keyword evidence="5 11" id="KW-0812">Transmembrane</keyword>
<evidence type="ECO:0000256" key="9">
    <source>
        <dbReference type="ARBA" id="ARBA00023136"/>
    </source>
</evidence>
<evidence type="ECO:0000256" key="3">
    <source>
        <dbReference type="ARBA" id="ARBA00022452"/>
    </source>
</evidence>
<comment type="subcellular location">
    <subcellularLocation>
        <location evidence="1 11">Cell outer membrane</location>
        <topology evidence="1 11">Multi-pass membrane protein</topology>
    </subcellularLocation>
</comment>
<keyword evidence="18" id="KW-1185">Reference proteome</keyword>
<dbReference type="Proteomes" id="UP000623250">
    <property type="component" value="Unassembled WGS sequence"/>
</dbReference>
<protein>
    <submittedName>
        <fullName evidence="17">TonB-dependent receptor</fullName>
    </submittedName>
</protein>
<evidence type="ECO:0000256" key="11">
    <source>
        <dbReference type="PROSITE-ProRule" id="PRU01360"/>
    </source>
</evidence>
<name>A0A8I1GBK5_9HYPH</name>
<dbReference type="RefSeq" id="WP_037236394.1">
    <property type="nucleotide sequence ID" value="NZ_JAEMUK010000029.1"/>
</dbReference>
<evidence type="ECO:0000256" key="2">
    <source>
        <dbReference type="ARBA" id="ARBA00022448"/>
    </source>
</evidence>
<keyword evidence="14" id="KW-0732">Signal</keyword>
<evidence type="ECO:0000259" key="16">
    <source>
        <dbReference type="Pfam" id="PF07715"/>
    </source>
</evidence>